<proteinExistence type="predicted"/>
<dbReference type="OrthoDB" id="6105938at2759"/>
<feature type="coiled-coil region" evidence="1">
    <location>
        <begin position="72"/>
        <end position="106"/>
    </location>
</feature>
<dbReference type="STRING" id="74557.A0A1V9YS61"/>
<reference evidence="3 4" key="1">
    <citation type="journal article" date="2014" name="Genome Biol. Evol.">
        <title>The secreted proteins of Achlya hypogyna and Thraustotheca clavata identify the ancestral oomycete secretome and reveal gene acquisitions by horizontal gene transfer.</title>
        <authorList>
            <person name="Misner I."/>
            <person name="Blouin N."/>
            <person name="Leonard G."/>
            <person name="Richards T.A."/>
            <person name="Lane C.E."/>
        </authorList>
    </citation>
    <scope>NUCLEOTIDE SEQUENCE [LARGE SCALE GENOMIC DNA]</scope>
    <source>
        <strain evidence="3 4">ATCC 34112</strain>
    </source>
</reference>
<sequence>MRRSEEDGSFAGLLPSAKLRSTGECMIGILPKKPEQPKKAVKPQFRRTSNAGPSKESLGPLHRNLNALTVINIKERNDAMQARQELEKAKIDIEALKNELEIIHAQQGSRPATRENNAERIRLKTASFSTPSNNHAQVAKEQHEELHWKLKLLENHCQELATTNKQLIQEIQKNEARVKQSANEVQQSKASMESLHSQIQTLSVQLEDSKQQHQNLLHVQETSKKLAQDNEKLRYQVVQAHEELNSAGLKERKARQRLHDQINTLTDEKASILSQVATLNIALGDAKEENACIRNQLNTLESVHAILEAQVQTLMEKNLELTQTNAALKEDLDRELLSDIRGERDELHNQCHHLTAVVAQLELDINKERRVSNDKQTMLEQYKTTIVNLTGQVETLVRQLAELEHQQPRNLNSLLDRLHPKTSNATVAALQLARSGQGEALSILSDEKDRLLAQVKALDDEKTALYLDLKAAEAKFTTPFPSQIQELLMKQNEILLTNDNLKAELAKVRADN</sequence>
<name>A0A1V9YS61_9STRA</name>
<evidence type="ECO:0000256" key="2">
    <source>
        <dbReference type="SAM" id="MobiDB-lite"/>
    </source>
</evidence>
<gene>
    <name evidence="3" type="ORF">THRCLA_10228</name>
</gene>
<feature type="coiled-coil region" evidence="1">
    <location>
        <begin position="150"/>
        <end position="212"/>
    </location>
</feature>
<evidence type="ECO:0000256" key="1">
    <source>
        <dbReference type="SAM" id="Coils"/>
    </source>
</evidence>
<feature type="coiled-coil region" evidence="1">
    <location>
        <begin position="441"/>
        <end position="475"/>
    </location>
</feature>
<dbReference type="EMBL" id="JNBS01003119">
    <property type="protein sequence ID" value="OQR88582.1"/>
    <property type="molecule type" value="Genomic_DNA"/>
</dbReference>
<evidence type="ECO:0000313" key="4">
    <source>
        <dbReference type="Proteomes" id="UP000243217"/>
    </source>
</evidence>
<protein>
    <submittedName>
        <fullName evidence="3">Uncharacterized protein</fullName>
    </submittedName>
</protein>
<organism evidence="3 4">
    <name type="scientific">Thraustotheca clavata</name>
    <dbReference type="NCBI Taxonomy" id="74557"/>
    <lineage>
        <taxon>Eukaryota</taxon>
        <taxon>Sar</taxon>
        <taxon>Stramenopiles</taxon>
        <taxon>Oomycota</taxon>
        <taxon>Saprolegniomycetes</taxon>
        <taxon>Saprolegniales</taxon>
        <taxon>Achlyaceae</taxon>
        <taxon>Thraustotheca</taxon>
    </lineage>
</organism>
<feature type="coiled-coil region" evidence="1">
    <location>
        <begin position="283"/>
        <end position="331"/>
    </location>
</feature>
<keyword evidence="1" id="KW-0175">Coiled coil</keyword>
<evidence type="ECO:0000313" key="3">
    <source>
        <dbReference type="EMBL" id="OQR88582.1"/>
    </source>
</evidence>
<feature type="region of interest" description="Disordered" evidence="2">
    <location>
        <begin position="28"/>
        <end position="61"/>
    </location>
</feature>
<dbReference type="AlphaFoldDB" id="A0A1V9YS61"/>
<feature type="coiled-coil region" evidence="1">
    <location>
        <begin position="379"/>
        <end position="406"/>
    </location>
</feature>
<keyword evidence="4" id="KW-1185">Reference proteome</keyword>
<dbReference type="Proteomes" id="UP000243217">
    <property type="component" value="Unassembled WGS sequence"/>
</dbReference>
<accession>A0A1V9YS61</accession>
<comment type="caution">
    <text evidence="3">The sequence shown here is derived from an EMBL/GenBank/DDBJ whole genome shotgun (WGS) entry which is preliminary data.</text>
</comment>
<feature type="non-terminal residue" evidence="3">
    <location>
        <position position="512"/>
    </location>
</feature>